<dbReference type="PANTHER" id="PTHR35037">
    <property type="entry name" value="C-TERMINAL REGION OF AIDA-LIKE PROTEIN"/>
    <property type="match status" value="1"/>
</dbReference>
<evidence type="ECO:0000256" key="1">
    <source>
        <dbReference type="ARBA" id="ARBA00022729"/>
    </source>
</evidence>
<dbReference type="Pfam" id="PF03797">
    <property type="entry name" value="Autotransporter"/>
    <property type="match status" value="1"/>
</dbReference>
<dbReference type="EMBL" id="JAFIRR010000260">
    <property type="protein sequence ID" value="MCO6419961.1"/>
    <property type="molecule type" value="Genomic_DNA"/>
</dbReference>
<dbReference type="InterPro" id="IPR036709">
    <property type="entry name" value="Autotransporte_beta_dom_sf"/>
</dbReference>
<dbReference type="SUPFAM" id="SSF51126">
    <property type="entry name" value="Pectin lyase-like"/>
    <property type="match status" value="1"/>
</dbReference>
<dbReference type="InterPro" id="IPR005546">
    <property type="entry name" value="Autotransporte_beta"/>
</dbReference>
<reference evidence="3 4" key="1">
    <citation type="submission" date="2021-12" db="EMBL/GenBank/DDBJ databases">
        <title>Siccirubricoccus leaddurans sp. nov., a high concentration Zn2+ tolerance bacterium.</title>
        <authorList>
            <person name="Cao Y."/>
        </authorList>
    </citation>
    <scope>NUCLEOTIDE SEQUENCE [LARGE SCALE GENOMIC DNA]</scope>
    <source>
        <strain evidence="3 4">KC 17139</strain>
    </source>
</reference>
<dbReference type="NCBIfam" id="TIGR01414">
    <property type="entry name" value="autotrans_barl"/>
    <property type="match status" value="1"/>
</dbReference>
<protein>
    <submittedName>
        <fullName evidence="3">Autotransporter domain-containing protein</fullName>
    </submittedName>
</protein>
<proteinExistence type="predicted"/>
<sequence>SGSGAVVLGAKPLTIANGSTSFAGGISGNGGLTVAGGTQTLAGLNTYTGSTTINGGATLALSGTGSIAASAGLVNDGTFRIADTSAGASITTLSGSGGVELGARTLTLTNAAGSFFGAISGSGGFALAGGTQSLTGTSSYAGGTSIANATLIIASDAAMGGAEGGLAITNGRLVAPQGLVSARSVSLAGTGTFDTAMRTISLSGTISGSGGLVADGGGTLALTGTNTYAGGTLVIGGTTLAIGSDSALGASSGALVVRNGTLLATSSFSLDRTVVIETQGHVDTSGHAVSLGGNVYQVSADGQTATSVFTGSATLTGSLILDATGLVVLGDSTLHGTGTITTPTTVRGTLSPGDSPGTITFTESLVLDPGATLALDIDGTGTGNGAGNFDRVLVTGGSFTAGGTLAPRLRGITGDANNSYTPPVGQAFTVVQASGGVQGSFSGLAQPTGGLLPGSRFDALYTATALTLYVTPESYAGLGALGLAQTPNQTQVGLGLDALRPLPGLRTDAERTATLGILFALPAEALPATMDRLSGTIYGDAIRGSLTASGQFGTAVADQAAARRGHGRGIGNQASTPDGRLTLWAAGLGGSQRVSATGNTASNSSGGGFAGGAALRLDAGTEVGAAIGYSGMRISSGSTGGKADLDMVHAALQGSWTNADLWADAQFGGSVSDTSVHRNLGAFRTIARGQASGLGVHGAVAFGTRHEVGSWHLLPSVGLRVDSQSRDTVREKDAGVLNLAIRSATGTSTRALLGLRAGTSVALGEGWQLAPSAKLFYAREFGDADFTTLSSFQGAAGTPMRAQTAKVGRDGAILGLGMDLRMPGGGTAFVAYAGDLRAHQTDHSVTVGVSYSW</sequence>
<name>A0ABT1DDF5_9PROT</name>
<dbReference type="InterPro" id="IPR006315">
    <property type="entry name" value="OM_autotransptr_brl_dom"/>
</dbReference>
<dbReference type="Proteomes" id="UP001523392">
    <property type="component" value="Unassembled WGS sequence"/>
</dbReference>
<organism evidence="3 4">
    <name type="scientific">Siccirubricoccus soli</name>
    <dbReference type="NCBI Taxonomy" id="2899147"/>
    <lineage>
        <taxon>Bacteria</taxon>
        <taxon>Pseudomonadati</taxon>
        <taxon>Pseudomonadota</taxon>
        <taxon>Alphaproteobacteria</taxon>
        <taxon>Acetobacterales</taxon>
        <taxon>Roseomonadaceae</taxon>
        <taxon>Siccirubricoccus</taxon>
    </lineage>
</organism>
<feature type="domain" description="Autotransporter" evidence="2">
    <location>
        <begin position="576"/>
        <end position="853"/>
    </location>
</feature>
<accession>A0ABT1DDF5</accession>
<dbReference type="InterPro" id="IPR013425">
    <property type="entry name" value="Autotrns_rpt"/>
</dbReference>
<evidence type="ECO:0000313" key="3">
    <source>
        <dbReference type="EMBL" id="MCO6419961.1"/>
    </source>
</evidence>
<dbReference type="PROSITE" id="PS51208">
    <property type="entry name" value="AUTOTRANSPORTER"/>
    <property type="match status" value="1"/>
</dbReference>
<keyword evidence="4" id="KW-1185">Reference proteome</keyword>
<comment type="caution">
    <text evidence="3">The sequence shown here is derived from an EMBL/GenBank/DDBJ whole genome shotgun (WGS) entry which is preliminary data.</text>
</comment>
<dbReference type="Pfam" id="PF12951">
    <property type="entry name" value="PATR"/>
    <property type="match status" value="3"/>
</dbReference>
<gene>
    <name evidence="3" type="ORF">JYK14_27920</name>
</gene>
<feature type="non-terminal residue" evidence="3">
    <location>
        <position position="1"/>
    </location>
</feature>
<dbReference type="SUPFAM" id="SSF103515">
    <property type="entry name" value="Autotransporter"/>
    <property type="match status" value="1"/>
</dbReference>
<evidence type="ECO:0000259" key="2">
    <source>
        <dbReference type="PROSITE" id="PS51208"/>
    </source>
</evidence>
<dbReference type="SMART" id="SM00869">
    <property type="entry name" value="Autotransporter"/>
    <property type="match status" value="1"/>
</dbReference>
<dbReference type="RefSeq" id="WP_252956632.1">
    <property type="nucleotide sequence ID" value="NZ_JAFIRR010000260.1"/>
</dbReference>
<dbReference type="Gene3D" id="2.40.128.130">
    <property type="entry name" value="Autotransporter beta-domain"/>
    <property type="match status" value="1"/>
</dbReference>
<dbReference type="InterPro" id="IPR011050">
    <property type="entry name" value="Pectin_lyase_fold/virulence"/>
</dbReference>
<dbReference type="PANTHER" id="PTHR35037:SF3">
    <property type="entry name" value="C-TERMINAL REGION OF AIDA-LIKE PROTEIN"/>
    <property type="match status" value="1"/>
</dbReference>
<evidence type="ECO:0000313" key="4">
    <source>
        <dbReference type="Proteomes" id="UP001523392"/>
    </source>
</evidence>
<dbReference type="InterPro" id="IPR051551">
    <property type="entry name" value="Autotransporter_adhesion"/>
</dbReference>
<keyword evidence="1" id="KW-0732">Signal</keyword>